<accession>A0A7X3IN40</accession>
<dbReference type="InterPro" id="IPR000182">
    <property type="entry name" value="GNAT_dom"/>
</dbReference>
<dbReference type="PANTHER" id="PTHR43800">
    <property type="entry name" value="PEPTIDYL-LYSINE N-ACETYLTRANSFERASE YJAB"/>
    <property type="match status" value="1"/>
</dbReference>
<comment type="caution">
    <text evidence="4">The sequence shown here is derived from an EMBL/GenBank/DDBJ whole genome shotgun (WGS) entry which is preliminary data.</text>
</comment>
<dbReference type="InterPro" id="IPR016181">
    <property type="entry name" value="Acyl_CoA_acyltransferase"/>
</dbReference>
<evidence type="ECO:0000256" key="2">
    <source>
        <dbReference type="ARBA" id="ARBA00023315"/>
    </source>
</evidence>
<feature type="domain" description="N-acetyltransferase" evidence="3">
    <location>
        <begin position="1"/>
        <end position="147"/>
    </location>
</feature>
<dbReference type="RefSeq" id="WP_160499292.1">
    <property type="nucleotide sequence ID" value="NZ_WUBI01000003.1"/>
</dbReference>
<dbReference type="SUPFAM" id="SSF55729">
    <property type="entry name" value="Acyl-CoA N-acyltransferases (Nat)"/>
    <property type="match status" value="1"/>
</dbReference>
<organism evidence="4 5">
    <name type="scientific">Paenibacillus dendrobii</name>
    <dbReference type="NCBI Taxonomy" id="2691084"/>
    <lineage>
        <taxon>Bacteria</taxon>
        <taxon>Bacillati</taxon>
        <taxon>Bacillota</taxon>
        <taxon>Bacilli</taxon>
        <taxon>Bacillales</taxon>
        <taxon>Paenibacillaceae</taxon>
        <taxon>Paenibacillus</taxon>
    </lineage>
</organism>
<gene>
    <name evidence="4" type="ORF">GRF59_18920</name>
</gene>
<dbReference type="EMBL" id="WUBI01000003">
    <property type="protein sequence ID" value="MWV45690.1"/>
    <property type="molecule type" value="Genomic_DNA"/>
</dbReference>
<keyword evidence="5" id="KW-1185">Reference proteome</keyword>
<name>A0A7X3IN40_9BACL</name>
<keyword evidence="2" id="KW-0012">Acyltransferase</keyword>
<sequence>MSPIFEPGKSDFDELIEVWETSVRATHDFLQESDIRWLRPQVRNEYFYAVRLYAFRNEDGKIQGFIGVAEGKIEMLFIAPTARGQGIGKKLLQYAVTILGATELDVNEQNPQAVGFYLHQGFEVVGRSPLDGMGKPFPLLHMKLSAVK</sequence>
<protein>
    <submittedName>
        <fullName evidence="4">GNAT family N-acetyltransferase</fullName>
    </submittedName>
</protein>
<evidence type="ECO:0000256" key="1">
    <source>
        <dbReference type="ARBA" id="ARBA00022679"/>
    </source>
</evidence>
<dbReference type="Pfam" id="PF13673">
    <property type="entry name" value="Acetyltransf_10"/>
    <property type="match status" value="1"/>
</dbReference>
<evidence type="ECO:0000259" key="3">
    <source>
        <dbReference type="PROSITE" id="PS51186"/>
    </source>
</evidence>
<dbReference type="AlphaFoldDB" id="A0A7X3IN40"/>
<dbReference type="Gene3D" id="3.40.630.30">
    <property type="match status" value="1"/>
</dbReference>
<dbReference type="Proteomes" id="UP000460318">
    <property type="component" value="Unassembled WGS sequence"/>
</dbReference>
<reference evidence="4 5" key="1">
    <citation type="submission" date="2019-12" db="EMBL/GenBank/DDBJ databases">
        <title>Paenibacillus sp. nov., an endophytic bacterium isolated from the stem of Dendrobium.</title>
        <authorList>
            <person name="Zhao R."/>
        </authorList>
    </citation>
    <scope>NUCLEOTIDE SEQUENCE [LARGE SCALE GENOMIC DNA]</scope>
    <source>
        <strain evidence="4 5">HJL G12</strain>
    </source>
</reference>
<evidence type="ECO:0000313" key="5">
    <source>
        <dbReference type="Proteomes" id="UP000460318"/>
    </source>
</evidence>
<proteinExistence type="predicted"/>
<dbReference type="PROSITE" id="PS51186">
    <property type="entry name" value="GNAT"/>
    <property type="match status" value="1"/>
</dbReference>
<dbReference type="CDD" id="cd04301">
    <property type="entry name" value="NAT_SF"/>
    <property type="match status" value="1"/>
</dbReference>
<dbReference type="PANTHER" id="PTHR43800:SF1">
    <property type="entry name" value="PEPTIDYL-LYSINE N-ACETYLTRANSFERASE YJAB"/>
    <property type="match status" value="1"/>
</dbReference>
<evidence type="ECO:0000313" key="4">
    <source>
        <dbReference type="EMBL" id="MWV45690.1"/>
    </source>
</evidence>
<keyword evidence="1 4" id="KW-0808">Transferase</keyword>
<dbReference type="GO" id="GO:0016747">
    <property type="term" value="F:acyltransferase activity, transferring groups other than amino-acyl groups"/>
    <property type="evidence" value="ECO:0007669"/>
    <property type="project" value="InterPro"/>
</dbReference>